<dbReference type="HAMAP" id="MF_01080">
    <property type="entry name" value="TruB_bact"/>
    <property type="match status" value="1"/>
</dbReference>
<dbReference type="InterPro" id="IPR032819">
    <property type="entry name" value="TruB_C"/>
</dbReference>
<dbReference type="InterPro" id="IPR015240">
    <property type="entry name" value="tRNA_sdUridine_synth_fam1_C"/>
</dbReference>
<organism evidence="9 10">
    <name type="scientific">Candidatus Gallionella acididurans</name>
    <dbReference type="NCBI Taxonomy" id="1796491"/>
    <lineage>
        <taxon>Bacteria</taxon>
        <taxon>Pseudomonadati</taxon>
        <taxon>Pseudomonadota</taxon>
        <taxon>Betaproteobacteria</taxon>
        <taxon>Nitrosomonadales</taxon>
        <taxon>Gallionellaceae</taxon>
        <taxon>Gallionella</taxon>
    </lineage>
</organism>
<dbReference type="EC" id="5.4.99.25" evidence="5"/>
<dbReference type="PANTHER" id="PTHR13767">
    <property type="entry name" value="TRNA-PSEUDOURIDINE SYNTHASE"/>
    <property type="match status" value="1"/>
</dbReference>
<dbReference type="Pfam" id="PF01509">
    <property type="entry name" value="TruB_N"/>
    <property type="match status" value="1"/>
</dbReference>
<sequence>MMARQTFRPLDGVLLFDKPLELSSNDALQIVRRLFKAQKAGHTGTLDPLATGLLPVCFGETTKFSNALLDADKTYRALLQLGKTTTTGDAEGDVVAEHPVDIDRSDVDITLARFRGEIQQLPPMHSALKHHGKPLYEYIRNGETIARELRSVVIHKLTLNEFNDNQVDITVLCSKGTYIRTLAEDIGASLGCGAYLAGLRRTAIAHFDLGNGHSLQQLETMTEAERDALVLPTESLMPDMPVLELDTGQINRLAQGQRLGLDTGLPDGKIRLHGPQGFVGIGLLQGRRLSPDRLLSGVAIQAAKSGTAGNIIGVEQDPR</sequence>
<dbReference type="AlphaFoldDB" id="A0A139BTU2"/>
<dbReference type="InterPro" id="IPR014780">
    <property type="entry name" value="tRNA_psdUridine_synth_TruB"/>
</dbReference>
<evidence type="ECO:0000259" key="8">
    <source>
        <dbReference type="Pfam" id="PF16198"/>
    </source>
</evidence>
<dbReference type="Proteomes" id="UP000070578">
    <property type="component" value="Unassembled WGS sequence"/>
</dbReference>
<keyword evidence="4 5" id="KW-0413">Isomerase</keyword>
<dbReference type="CDD" id="cd02573">
    <property type="entry name" value="PseudoU_synth_EcTruB"/>
    <property type="match status" value="1"/>
</dbReference>
<evidence type="ECO:0000259" key="6">
    <source>
        <dbReference type="Pfam" id="PF01509"/>
    </source>
</evidence>
<comment type="catalytic activity">
    <reaction evidence="1 5">
        <text>uridine(55) in tRNA = pseudouridine(55) in tRNA</text>
        <dbReference type="Rhea" id="RHEA:42532"/>
        <dbReference type="Rhea" id="RHEA-COMP:10101"/>
        <dbReference type="Rhea" id="RHEA-COMP:10102"/>
        <dbReference type="ChEBI" id="CHEBI:65314"/>
        <dbReference type="ChEBI" id="CHEBI:65315"/>
        <dbReference type="EC" id="5.4.99.25"/>
    </reaction>
</comment>
<evidence type="ECO:0000259" key="7">
    <source>
        <dbReference type="Pfam" id="PF09157"/>
    </source>
</evidence>
<evidence type="ECO:0000256" key="3">
    <source>
        <dbReference type="ARBA" id="ARBA00022694"/>
    </source>
</evidence>
<dbReference type="Pfam" id="PF16198">
    <property type="entry name" value="TruB_C_2"/>
    <property type="match status" value="1"/>
</dbReference>
<accession>A0A139BTU2</accession>
<evidence type="ECO:0000256" key="2">
    <source>
        <dbReference type="ARBA" id="ARBA00005642"/>
    </source>
</evidence>
<dbReference type="GO" id="GO:1990481">
    <property type="term" value="P:mRNA pseudouridine synthesis"/>
    <property type="evidence" value="ECO:0007669"/>
    <property type="project" value="TreeGrafter"/>
</dbReference>
<evidence type="ECO:0000313" key="10">
    <source>
        <dbReference type="Proteomes" id="UP000070578"/>
    </source>
</evidence>
<dbReference type="PANTHER" id="PTHR13767:SF2">
    <property type="entry name" value="PSEUDOURIDYLATE SYNTHASE TRUB1"/>
    <property type="match status" value="1"/>
</dbReference>
<reference evidence="9 10" key="2">
    <citation type="submission" date="2016-03" db="EMBL/GenBank/DDBJ databases">
        <title>New uncultured bacterium of the family Gallionellaceae from acid mine drainage: description and reconstruction of genome based on metagenomic analysis of microbial community.</title>
        <authorList>
            <person name="Kadnikov V."/>
            <person name="Ivasenko D."/>
            <person name="Beletsky A."/>
            <person name="Mardanov A."/>
            <person name="Danilova E."/>
            <person name="Pimenov N."/>
            <person name="Karnachuk O."/>
            <person name="Ravin N."/>
        </authorList>
    </citation>
    <scope>NUCLEOTIDE SEQUENCE [LARGE SCALE GENOMIC DNA]</scope>
    <source>
        <strain evidence="9">ShG14-8</strain>
    </source>
</reference>
<dbReference type="Gene3D" id="3.30.2350.10">
    <property type="entry name" value="Pseudouridine synthase"/>
    <property type="match status" value="1"/>
</dbReference>
<feature type="domain" description="Pseudouridine synthase II N-terminal" evidence="6">
    <location>
        <begin position="32"/>
        <end position="179"/>
    </location>
</feature>
<evidence type="ECO:0000256" key="5">
    <source>
        <dbReference type="HAMAP-Rule" id="MF_01080"/>
    </source>
</evidence>
<protein>
    <recommendedName>
        <fullName evidence="5">tRNA pseudouridine synthase B</fullName>
        <ecNumber evidence="5">5.4.99.25</ecNumber>
    </recommendedName>
    <alternativeName>
        <fullName evidence="5">tRNA pseudouridine(55) synthase</fullName>
        <shortName evidence="5">Psi55 synthase</shortName>
    </alternativeName>
    <alternativeName>
        <fullName evidence="5">tRNA pseudouridylate synthase</fullName>
    </alternativeName>
    <alternativeName>
        <fullName evidence="5">tRNA-uridine isomerase</fullName>
    </alternativeName>
</protein>
<feature type="active site" description="Nucleophile" evidence="5">
    <location>
        <position position="47"/>
    </location>
</feature>
<gene>
    <name evidence="5" type="primary">truB</name>
    <name evidence="9" type="ORF">AWT59_1482</name>
</gene>
<evidence type="ECO:0000256" key="4">
    <source>
        <dbReference type="ARBA" id="ARBA00023235"/>
    </source>
</evidence>
<dbReference type="InterPro" id="IPR002501">
    <property type="entry name" value="PsdUridine_synth_N"/>
</dbReference>
<dbReference type="SUPFAM" id="SSF55120">
    <property type="entry name" value="Pseudouridine synthase"/>
    <property type="match status" value="1"/>
</dbReference>
<dbReference type="GO" id="GO:0003723">
    <property type="term" value="F:RNA binding"/>
    <property type="evidence" value="ECO:0007669"/>
    <property type="project" value="InterPro"/>
</dbReference>
<proteinExistence type="inferred from homology"/>
<comment type="caution">
    <text evidence="9">The sequence shown here is derived from an EMBL/GenBank/DDBJ whole genome shotgun (WGS) entry which is preliminary data.</text>
</comment>
<evidence type="ECO:0000256" key="1">
    <source>
        <dbReference type="ARBA" id="ARBA00000385"/>
    </source>
</evidence>
<evidence type="ECO:0000313" key="9">
    <source>
        <dbReference type="EMBL" id="KXS32389.1"/>
    </source>
</evidence>
<dbReference type="GO" id="GO:0160148">
    <property type="term" value="F:tRNA pseudouridine(55) synthase activity"/>
    <property type="evidence" value="ECO:0007669"/>
    <property type="project" value="UniProtKB-EC"/>
</dbReference>
<comment type="similarity">
    <text evidence="2 5">Belongs to the pseudouridine synthase TruB family. Type 1 subfamily.</text>
</comment>
<feature type="domain" description="tRNA pseudouridine synthase II TruB subfamily 1 C-terminal" evidence="7">
    <location>
        <begin position="241"/>
        <end position="295"/>
    </location>
</feature>
<dbReference type="NCBIfam" id="TIGR00431">
    <property type="entry name" value="TruB"/>
    <property type="match status" value="1"/>
</dbReference>
<reference evidence="9 10" key="1">
    <citation type="submission" date="2016-02" db="EMBL/GenBank/DDBJ databases">
        <authorList>
            <person name="Wen L."/>
            <person name="He K."/>
            <person name="Yang H."/>
        </authorList>
    </citation>
    <scope>NUCLEOTIDE SEQUENCE [LARGE SCALE GENOMIC DNA]</scope>
    <source>
        <strain evidence="9">ShG14-8</strain>
    </source>
</reference>
<dbReference type="InterPro" id="IPR020103">
    <property type="entry name" value="PsdUridine_synth_cat_dom_sf"/>
</dbReference>
<name>A0A139BTU2_9PROT</name>
<dbReference type="GO" id="GO:0031119">
    <property type="term" value="P:tRNA pseudouridine synthesis"/>
    <property type="evidence" value="ECO:0007669"/>
    <property type="project" value="UniProtKB-UniRule"/>
</dbReference>
<dbReference type="PATRIC" id="fig|1796491.3.peg.1628"/>
<feature type="domain" description="tRNA pseudouridylate synthase B C-terminal" evidence="8">
    <location>
        <begin position="180"/>
        <end position="237"/>
    </location>
</feature>
<comment type="function">
    <text evidence="5">Responsible for synthesis of pseudouridine from uracil-55 in the psi GC loop of transfer RNAs.</text>
</comment>
<keyword evidence="3 5" id="KW-0819">tRNA processing</keyword>
<dbReference type="EMBL" id="LSLI01000031">
    <property type="protein sequence ID" value="KXS32389.1"/>
    <property type="molecule type" value="Genomic_DNA"/>
</dbReference>
<dbReference type="Pfam" id="PF09157">
    <property type="entry name" value="TruB-C_2"/>
    <property type="match status" value="1"/>
</dbReference>